<evidence type="ECO:0000256" key="1">
    <source>
        <dbReference type="ARBA" id="ARBA00010701"/>
    </source>
</evidence>
<evidence type="ECO:0000256" key="4">
    <source>
        <dbReference type="ARBA" id="ARBA00022963"/>
    </source>
</evidence>
<dbReference type="InParanoid" id="A0A7R8UMN5"/>
<name>A0A7R8UMN5_HERIL</name>
<feature type="domain" description="Partial AB-hydrolase lipase" evidence="8">
    <location>
        <begin position="64"/>
        <end position="120"/>
    </location>
</feature>
<evidence type="ECO:0000256" key="2">
    <source>
        <dbReference type="ARBA" id="ARBA00022729"/>
    </source>
</evidence>
<dbReference type="AlphaFoldDB" id="A0A7R8UMN5"/>
<feature type="signal peptide" evidence="7">
    <location>
        <begin position="1"/>
        <end position="16"/>
    </location>
</feature>
<dbReference type="SUPFAM" id="SSF53474">
    <property type="entry name" value="alpha/beta-Hydrolases"/>
    <property type="match status" value="1"/>
</dbReference>
<dbReference type="Pfam" id="PF04083">
    <property type="entry name" value="Abhydro_lipase"/>
    <property type="match status" value="1"/>
</dbReference>
<evidence type="ECO:0000313" key="10">
    <source>
        <dbReference type="Proteomes" id="UP000594454"/>
    </source>
</evidence>
<evidence type="ECO:0000256" key="7">
    <source>
        <dbReference type="SAM" id="SignalP"/>
    </source>
</evidence>
<keyword evidence="10" id="KW-1185">Reference proteome</keyword>
<dbReference type="EMBL" id="LR899010">
    <property type="protein sequence ID" value="CAD7082807.1"/>
    <property type="molecule type" value="Genomic_DNA"/>
</dbReference>
<dbReference type="FunFam" id="3.40.50.1820:FF:000057">
    <property type="entry name" value="Lipase"/>
    <property type="match status" value="1"/>
</dbReference>
<dbReference type="GO" id="GO:0016788">
    <property type="term" value="F:hydrolase activity, acting on ester bonds"/>
    <property type="evidence" value="ECO:0007669"/>
    <property type="project" value="InterPro"/>
</dbReference>
<protein>
    <recommendedName>
        <fullName evidence="8">Partial AB-hydrolase lipase domain-containing protein</fullName>
    </recommendedName>
</protein>
<evidence type="ECO:0000256" key="5">
    <source>
        <dbReference type="ARBA" id="ARBA00023098"/>
    </source>
</evidence>
<dbReference type="InterPro" id="IPR006693">
    <property type="entry name" value="AB_hydrolase_lipase"/>
</dbReference>
<keyword evidence="4" id="KW-0442">Lipid degradation</keyword>
<proteinExistence type="inferred from homology"/>
<reference evidence="9 10" key="1">
    <citation type="submission" date="2020-11" db="EMBL/GenBank/DDBJ databases">
        <authorList>
            <person name="Wallbank WR R."/>
            <person name="Pardo Diaz C."/>
            <person name="Kozak K."/>
            <person name="Martin S."/>
            <person name="Jiggins C."/>
            <person name="Moest M."/>
            <person name="Warren A I."/>
            <person name="Generalovic N T."/>
            <person name="Byers J.R.P. K."/>
            <person name="Montejo-Kovacevich G."/>
            <person name="Yen C E."/>
        </authorList>
    </citation>
    <scope>NUCLEOTIDE SEQUENCE [LARGE SCALE GENOMIC DNA]</scope>
</reference>
<keyword evidence="5" id="KW-0443">Lipid metabolism</keyword>
<feature type="chain" id="PRO_5031002602" description="Partial AB-hydrolase lipase domain-containing protein" evidence="7">
    <location>
        <begin position="17"/>
        <end position="351"/>
    </location>
</feature>
<dbReference type="OrthoDB" id="9974421at2759"/>
<dbReference type="InterPro" id="IPR025483">
    <property type="entry name" value="Lipase_euk"/>
</dbReference>
<sequence>MFRLLCLIAVFQLVVSSTPARYMKGLFDDVSIDDLFDEDYDEEAERAKQEAVDERIKAAIVKSTKEAGYPLEIHSVVTEDGYILTVHRIPYGKSNRDVKNKPVVFLQHGLLSCSLHYTTQGPGKAIAYLLAEEGYDVWLGNARGNSFSKDHVKLNPRKKDFWDFSWHEIGYYDLPAMIDYVLRNTGQSALNYVGHSQGTTSFYVMTSLRPEYNAKIKAMHALAPVAFMSNMDNPFMKILGPLVSKGTLLTNVIGSFEFLPSTKLMGLIGDVFCKDGSIVQGICSNILFLIAGFSHENMNTTMIPEILQTTPAGASVNQLIHTRIYVQAFPSIRFGSSQKSIGIQEPKPTRL</sequence>
<dbReference type="Proteomes" id="UP000594454">
    <property type="component" value="Chromosome 2"/>
</dbReference>
<dbReference type="PANTHER" id="PTHR11005">
    <property type="entry name" value="LYSOSOMAL ACID LIPASE-RELATED"/>
    <property type="match status" value="1"/>
</dbReference>
<evidence type="ECO:0000259" key="8">
    <source>
        <dbReference type="Pfam" id="PF04083"/>
    </source>
</evidence>
<dbReference type="PIRSF" id="PIRSF000862">
    <property type="entry name" value="Steryl_ester_lip"/>
    <property type="match status" value="1"/>
</dbReference>
<comment type="similarity">
    <text evidence="1">Belongs to the AB hydrolase superfamily. Lipase family.</text>
</comment>
<dbReference type="InterPro" id="IPR029058">
    <property type="entry name" value="AB_hydrolase_fold"/>
</dbReference>
<dbReference type="GO" id="GO:0016042">
    <property type="term" value="P:lipid catabolic process"/>
    <property type="evidence" value="ECO:0007669"/>
    <property type="project" value="UniProtKB-KW"/>
</dbReference>
<evidence type="ECO:0000256" key="6">
    <source>
        <dbReference type="ARBA" id="ARBA00023180"/>
    </source>
</evidence>
<dbReference type="Gene3D" id="3.40.50.1820">
    <property type="entry name" value="alpha/beta hydrolase"/>
    <property type="match status" value="1"/>
</dbReference>
<accession>A0A7R8UMN5</accession>
<evidence type="ECO:0000313" key="9">
    <source>
        <dbReference type="EMBL" id="CAD7082807.1"/>
    </source>
</evidence>
<evidence type="ECO:0000256" key="3">
    <source>
        <dbReference type="ARBA" id="ARBA00022801"/>
    </source>
</evidence>
<organism evidence="9 10">
    <name type="scientific">Hermetia illucens</name>
    <name type="common">Black soldier fly</name>
    <dbReference type="NCBI Taxonomy" id="343691"/>
    <lineage>
        <taxon>Eukaryota</taxon>
        <taxon>Metazoa</taxon>
        <taxon>Ecdysozoa</taxon>
        <taxon>Arthropoda</taxon>
        <taxon>Hexapoda</taxon>
        <taxon>Insecta</taxon>
        <taxon>Pterygota</taxon>
        <taxon>Neoptera</taxon>
        <taxon>Endopterygota</taxon>
        <taxon>Diptera</taxon>
        <taxon>Brachycera</taxon>
        <taxon>Stratiomyomorpha</taxon>
        <taxon>Stratiomyidae</taxon>
        <taxon>Hermetiinae</taxon>
        <taxon>Hermetia</taxon>
    </lineage>
</organism>
<keyword evidence="2 7" id="KW-0732">Signal</keyword>
<keyword evidence="3" id="KW-0378">Hydrolase</keyword>
<keyword evidence="6" id="KW-0325">Glycoprotein</keyword>
<gene>
    <name evidence="9" type="ORF">HERILL_LOCUS5814</name>
</gene>